<evidence type="ECO:0000313" key="2">
    <source>
        <dbReference type="Proteomes" id="UP000481872"/>
    </source>
</evidence>
<reference evidence="1 2" key="1">
    <citation type="submission" date="2020-02" db="EMBL/GenBank/DDBJ databases">
        <title>Genome assembly of a novel Clostridium senegalense strain.</title>
        <authorList>
            <person name="Gupta T.B."/>
            <person name="Jauregui R."/>
            <person name="Maclean P."/>
            <person name="Nawarathana A."/>
            <person name="Brightwell G."/>
        </authorList>
    </citation>
    <scope>NUCLEOTIDE SEQUENCE [LARGE SCALE GENOMIC DNA]</scope>
    <source>
        <strain evidence="1 2">AGRFS4</strain>
    </source>
</reference>
<protein>
    <submittedName>
        <fullName evidence="1">DUF523 domain-containing protein</fullName>
    </submittedName>
</protein>
<gene>
    <name evidence="1" type="ORF">G3M99_03525</name>
</gene>
<dbReference type="InterPro" id="IPR007553">
    <property type="entry name" value="2-thiour_desulf"/>
</dbReference>
<dbReference type="Proteomes" id="UP000481872">
    <property type="component" value="Unassembled WGS sequence"/>
</dbReference>
<keyword evidence="2" id="KW-1185">Reference proteome</keyword>
<dbReference type="EMBL" id="JAAGPU010000003">
    <property type="protein sequence ID" value="NEU03942.1"/>
    <property type="molecule type" value="Genomic_DNA"/>
</dbReference>
<proteinExistence type="predicted"/>
<dbReference type="Pfam" id="PF04463">
    <property type="entry name" value="2-thiour_desulf"/>
    <property type="match status" value="1"/>
</dbReference>
<accession>A0A6M0H2T2</accession>
<dbReference type="RefSeq" id="WP_061993898.1">
    <property type="nucleotide sequence ID" value="NZ_JAAGPU010000003.1"/>
</dbReference>
<dbReference type="AlphaFoldDB" id="A0A6M0H2T2"/>
<organism evidence="1 2">
    <name type="scientific">Clostridium senegalense</name>
    <dbReference type="NCBI Taxonomy" id="1465809"/>
    <lineage>
        <taxon>Bacteria</taxon>
        <taxon>Bacillati</taxon>
        <taxon>Bacillota</taxon>
        <taxon>Clostridia</taxon>
        <taxon>Eubacteriales</taxon>
        <taxon>Clostridiaceae</taxon>
        <taxon>Clostridium</taxon>
    </lineage>
</organism>
<dbReference type="PANTHER" id="PTHR30087:SF1">
    <property type="entry name" value="HYPOTHETICAL CYTOSOLIC PROTEIN"/>
    <property type="match status" value="1"/>
</dbReference>
<sequence>MILVSGCLCGVNCKYNGGNNLDERVLKLLQEGKAMPICPEQLGGQATPRVAHEIIDGDGAMVLDGKARVLSPDKNDDATEEFLKGANEALNIAKSIGAEYAILKARSPSCGFGKIYDGTFSGNKKDGNGVAAELLYRNGIKIFTEETLEEFFSKENNK</sequence>
<name>A0A6M0H2T2_9CLOT</name>
<comment type="caution">
    <text evidence="1">The sequence shown here is derived from an EMBL/GenBank/DDBJ whole genome shotgun (WGS) entry which is preliminary data.</text>
</comment>
<dbReference type="PANTHER" id="PTHR30087">
    <property type="entry name" value="INNER MEMBRANE PROTEIN"/>
    <property type="match status" value="1"/>
</dbReference>
<evidence type="ECO:0000313" key="1">
    <source>
        <dbReference type="EMBL" id="NEU03942.1"/>
    </source>
</evidence>